<feature type="compositionally biased region" description="Basic and acidic residues" evidence="7">
    <location>
        <begin position="492"/>
        <end position="501"/>
    </location>
</feature>
<feature type="compositionally biased region" description="Acidic residues" evidence="7">
    <location>
        <begin position="136"/>
        <end position="156"/>
    </location>
</feature>
<keyword evidence="9" id="KW-1185">Reference proteome</keyword>
<dbReference type="InterPro" id="IPR052311">
    <property type="entry name" value="MMS22L-TONSL_complex_comp"/>
</dbReference>
<dbReference type="InterPro" id="IPR019734">
    <property type="entry name" value="TPR_rpt"/>
</dbReference>
<dbReference type="InterPro" id="IPR002110">
    <property type="entry name" value="Ankyrin_rpt"/>
</dbReference>
<dbReference type="Proteomes" id="UP000053676">
    <property type="component" value="Unassembled WGS sequence"/>
</dbReference>
<dbReference type="EMBL" id="KI659978">
    <property type="protein sequence ID" value="ETN78309.1"/>
    <property type="molecule type" value="Genomic_DNA"/>
</dbReference>
<dbReference type="PROSITE" id="PS50088">
    <property type="entry name" value="ANK_REPEAT"/>
    <property type="match status" value="3"/>
</dbReference>
<dbReference type="InterPro" id="IPR032675">
    <property type="entry name" value="LRR_dom_sf"/>
</dbReference>
<dbReference type="Gene3D" id="1.25.40.10">
    <property type="entry name" value="Tetratricopeptide repeat domain"/>
    <property type="match status" value="1"/>
</dbReference>
<dbReference type="Gene3D" id="1.25.40.20">
    <property type="entry name" value="Ankyrin repeat-containing domain"/>
    <property type="match status" value="1"/>
</dbReference>
<feature type="region of interest" description="Disordered" evidence="7">
    <location>
        <begin position="136"/>
        <end position="159"/>
    </location>
</feature>
<dbReference type="SMART" id="SM00028">
    <property type="entry name" value="TPR"/>
    <property type="match status" value="2"/>
</dbReference>
<evidence type="ECO:0000256" key="3">
    <source>
        <dbReference type="ARBA" id="ARBA00022737"/>
    </source>
</evidence>
<evidence type="ECO:0000256" key="1">
    <source>
        <dbReference type="ARBA" id="ARBA00004123"/>
    </source>
</evidence>
<dbReference type="STRING" id="51031.W2T9Q7"/>
<dbReference type="PROSITE" id="PS50005">
    <property type="entry name" value="TPR"/>
    <property type="match status" value="1"/>
</dbReference>
<dbReference type="Pfam" id="PF12796">
    <property type="entry name" value="Ank_2"/>
    <property type="match status" value="1"/>
</dbReference>
<feature type="repeat" description="ANK" evidence="5">
    <location>
        <begin position="212"/>
        <end position="244"/>
    </location>
</feature>
<organism evidence="8 9">
    <name type="scientific">Necator americanus</name>
    <name type="common">Human hookworm</name>
    <dbReference type="NCBI Taxonomy" id="51031"/>
    <lineage>
        <taxon>Eukaryota</taxon>
        <taxon>Metazoa</taxon>
        <taxon>Ecdysozoa</taxon>
        <taxon>Nematoda</taxon>
        <taxon>Chromadorea</taxon>
        <taxon>Rhabditida</taxon>
        <taxon>Rhabditina</taxon>
        <taxon>Rhabditomorpha</taxon>
        <taxon>Strongyloidea</taxon>
        <taxon>Ancylostomatidae</taxon>
        <taxon>Bunostominae</taxon>
        <taxon>Necator</taxon>
    </lineage>
</organism>
<name>W2T9Q7_NECAM</name>
<evidence type="ECO:0000256" key="6">
    <source>
        <dbReference type="PROSITE-ProRule" id="PRU00339"/>
    </source>
</evidence>
<keyword evidence="6" id="KW-0802">TPR repeat</keyword>
<dbReference type="AlphaFoldDB" id="W2T9Q7"/>
<evidence type="ECO:0000313" key="8">
    <source>
        <dbReference type="EMBL" id="ETN78309.1"/>
    </source>
</evidence>
<keyword evidence="5" id="KW-0040">ANK repeat</keyword>
<evidence type="ECO:0000256" key="5">
    <source>
        <dbReference type="PROSITE-ProRule" id="PRU00023"/>
    </source>
</evidence>
<feature type="region of interest" description="Disordered" evidence="7">
    <location>
        <begin position="464"/>
        <end position="521"/>
    </location>
</feature>
<comment type="subcellular location">
    <subcellularLocation>
        <location evidence="1">Nucleus</location>
    </subcellularLocation>
</comment>
<dbReference type="SUPFAM" id="SSF48452">
    <property type="entry name" value="TPR-like"/>
    <property type="match status" value="1"/>
</dbReference>
<dbReference type="SUPFAM" id="SSF52047">
    <property type="entry name" value="RNI-like"/>
    <property type="match status" value="1"/>
</dbReference>
<proteinExistence type="predicted"/>
<dbReference type="GO" id="GO:0043596">
    <property type="term" value="C:nuclear replication fork"/>
    <property type="evidence" value="ECO:0007669"/>
    <property type="project" value="TreeGrafter"/>
</dbReference>
<dbReference type="Gene3D" id="3.80.10.10">
    <property type="entry name" value="Ribonuclease Inhibitor"/>
    <property type="match status" value="1"/>
</dbReference>
<evidence type="ECO:0000313" key="9">
    <source>
        <dbReference type="Proteomes" id="UP000053676"/>
    </source>
</evidence>
<gene>
    <name evidence="8" type="ORF">NECAME_10444</name>
</gene>
<dbReference type="InterPro" id="IPR011990">
    <property type="entry name" value="TPR-like_helical_dom_sf"/>
</dbReference>
<dbReference type="SUPFAM" id="SSF48403">
    <property type="entry name" value="Ankyrin repeat"/>
    <property type="match status" value="1"/>
</dbReference>
<dbReference type="InterPro" id="IPR036770">
    <property type="entry name" value="Ankyrin_rpt-contain_sf"/>
</dbReference>
<sequence length="835" mass="93769">MIGDRKEILEHALRNSVSDKDKCTASISVAQTLMDLLAYDDALEWFEKVLELEKKIGRSNTKLCQTQVLIFEAKCRRKYAKKMSLLKDFDELNSQIPDEHRSLKASIYRAMGQFFTSQGDREEALVYLGRAKELDSESDANVSEEEDEENEETSDDLDSRPDKAILRECMGTEEICAAITLLCRFVLFLELARLQNSDLEIENDRDKEKNAHGETRLHIAARSRDTAMVEKLIAAGYDVNRRDYGGWTPISEAVSAGMRDNVRALLKAGAKVDPVSTEVLNDEENSTGGGITPLMEACDKGLVEIARDLLKCGASVTKRNADGWTAVDFLRNLIVSCDEEDDEKYVKELTALAEFMEDMQRKQSFPVRGCAPQRRKSARMKPPLKISRPVPSVEEDNVDLSSYKRVIGRLGAQSSKTSKVAPLQNEAALFYEDDVLMRNSPPLEDDITRFAPLPIDDDFIVDDEKERRKRKNRDSPKERVDNVKKRSKLKRSQREPIRSREASPVSLSPDSNVPRLNSSSSTTQGLIIATLKFEDDSGNMLRPDKVVAFQRTSTMADAQERFRSELPVPRQTERFDLRLADGREADAEIPLISLGEPLVIVCRLHKPTAETLYKSRGGVAREDVVECLTNFDATSELDLSSSAPDRSLAELVLKVAADTKREIARLCLDGCGLHGLRMLDASFNGWLKGNHVENILSSCENLTELLLDGCDLRGLSFEPTWLPNLRKLSMVGCHLTEYGSLVEWMSMGCVQTLDLSGTDVTLDHVRTLVEARLMCPPIVVRLTRARTVERDPQAFVDMILAFVGDRTFPIRFQFSAHFVKAVRLMTAFASNFLCS</sequence>
<dbReference type="KEGG" id="nai:NECAME_10444"/>
<feature type="repeat" description="TPR" evidence="6">
    <location>
        <begin position="105"/>
        <end position="138"/>
    </location>
</feature>
<dbReference type="GO" id="GO:0000724">
    <property type="term" value="P:double-strand break repair via homologous recombination"/>
    <property type="evidence" value="ECO:0007669"/>
    <property type="project" value="TreeGrafter"/>
</dbReference>
<dbReference type="PANTHER" id="PTHR46358">
    <property type="entry name" value="TONSOKU-LIKE PROTEIN"/>
    <property type="match status" value="1"/>
</dbReference>
<evidence type="ECO:0000256" key="4">
    <source>
        <dbReference type="ARBA" id="ARBA00023242"/>
    </source>
</evidence>
<feature type="repeat" description="ANK" evidence="5">
    <location>
        <begin position="245"/>
        <end position="277"/>
    </location>
</feature>
<feature type="compositionally biased region" description="Basic and acidic residues" evidence="7">
    <location>
        <begin position="473"/>
        <end position="484"/>
    </location>
</feature>
<evidence type="ECO:0000256" key="2">
    <source>
        <dbReference type="ARBA" id="ARBA00022614"/>
    </source>
</evidence>
<protein>
    <submittedName>
        <fullName evidence="8">Tetratricopeptide repeat protein</fullName>
    </submittedName>
</protein>
<dbReference type="PROSITE" id="PS50297">
    <property type="entry name" value="ANK_REP_REGION"/>
    <property type="match status" value="3"/>
</dbReference>
<keyword evidence="3" id="KW-0677">Repeat</keyword>
<dbReference type="GO" id="GO:0031297">
    <property type="term" value="P:replication fork processing"/>
    <property type="evidence" value="ECO:0007669"/>
    <property type="project" value="TreeGrafter"/>
</dbReference>
<dbReference type="OrthoDB" id="4772757at2759"/>
<dbReference type="OMA" id="VESRLMC"/>
<keyword evidence="2" id="KW-0433">Leucine-rich repeat</keyword>
<dbReference type="PANTHER" id="PTHR46358:SF1">
    <property type="entry name" value="TONSOKU-LIKE PROTEIN"/>
    <property type="match status" value="1"/>
</dbReference>
<accession>W2T9Q7</accession>
<keyword evidence="4" id="KW-0539">Nucleus</keyword>
<feature type="compositionally biased region" description="Polar residues" evidence="7">
    <location>
        <begin position="505"/>
        <end position="521"/>
    </location>
</feature>
<evidence type="ECO:0000256" key="7">
    <source>
        <dbReference type="SAM" id="MobiDB-lite"/>
    </source>
</evidence>
<feature type="repeat" description="ANK" evidence="5">
    <location>
        <begin position="289"/>
        <end position="321"/>
    </location>
</feature>
<dbReference type="SMART" id="SM00248">
    <property type="entry name" value="ANK"/>
    <property type="match status" value="3"/>
</dbReference>
<reference evidence="9" key="1">
    <citation type="journal article" date="2014" name="Nat. Genet.">
        <title>Genome of the human hookworm Necator americanus.</title>
        <authorList>
            <person name="Tang Y.T."/>
            <person name="Gao X."/>
            <person name="Rosa B.A."/>
            <person name="Abubucker S."/>
            <person name="Hallsworth-Pepin K."/>
            <person name="Martin J."/>
            <person name="Tyagi R."/>
            <person name="Heizer E."/>
            <person name="Zhang X."/>
            <person name="Bhonagiri-Palsikar V."/>
            <person name="Minx P."/>
            <person name="Warren W.C."/>
            <person name="Wang Q."/>
            <person name="Zhan B."/>
            <person name="Hotez P.J."/>
            <person name="Sternberg P.W."/>
            <person name="Dougall A."/>
            <person name="Gaze S.T."/>
            <person name="Mulvenna J."/>
            <person name="Sotillo J."/>
            <person name="Ranganathan S."/>
            <person name="Rabelo E.M."/>
            <person name="Wilson R.K."/>
            <person name="Felgner P.L."/>
            <person name="Bethony J."/>
            <person name="Hawdon J.M."/>
            <person name="Gasser R.B."/>
            <person name="Loukas A."/>
            <person name="Mitreva M."/>
        </authorList>
    </citation>
    <scope>NUCLEOTIDE SEQUENCE [LARGE SCALE GENOMIC DNA]</scope>
</reference>
<feature type="region of interest" description="Disordered" evidence="7">
    <location>
        <begin position="364"/>
        <end position="392"/>
    </location>
</feature>